<evidence type="ECO:0000256" key="9">
    <source>
        <dbReference type="ARBA" id="ARBA00023175"/>
    </source>
</evidence>
<dbReference type="GO" id="GO:0007018">
    <property type="term" value="P:microtubule-based movement"/>
    <property type="evidence" value="ECO:0007669"/>
    <property type="project" value="InterPro"/>
</dbReference>
<keyword evidence="8" id="KW-0175">Coiled coil</keyword>
<evidence type="ECO:0000256" key="13">
    <source>
        <dbReference type="RuleBase" id="RU000394"/>
    </source>
</evidence>
<dbReference type="PROSITE" id="PS50067">
    <property type="entry name" value="KINESIN_MOTOR_2"/>
    <property type="match status" value="1"/>
</dbReference>
<evidence type="ECO:0000313" key="15">
    <source>
        <dbReference type="Ensembl" id="ENSSGRP00000013029.1"/>
    </source>
</evidence>
<evidence type="ECO:0000256" key="11">
    <source>
        <dbReference type="ARBA" id="ARBA00023306"/>
    </source>
</evidence>
<evidence type="ECO:0000256" key="6">
    <source>
        <dbReference type="ARBA" id="ARBA00022776"/>
    </source>
</evidence>
<keyword evidence="2" id="KW-0963">Cytoplasm</keyword>
<dbReference type="GO" id="GO:0005524">
    <property type="term" value="F:ATP binding"/>
    <property type="evidence" value="ECO:0007669"/>
    <property type="project" value="UniProtKB-UniRule"/>
</dbReference>
<gene>
    <name evidence="15" type="primary">LOC107589001</name>
</gene>
<dbReference type="PROSITE" id="PS00411">
    <property type="entry name" value="KINESIN_MOTOR_1"/>
    <property type="match status" value="1"/>
</dbReference>
<dbReference type="GO" id="GO:0005874">
    <property type="term" value="C:microtubule"/>
    <property type="evidence" value="ECO:0007669"/>
    <property type="project" value="UniProtKB-KW"/>
</dbReference>
<evidence type="ECO:0000256" key="5">
    <source>
        <dbReference type="ARBA" id="ARBA00022741"/>
    </source>
</evidence>
<dbReference type="SUPFAM" id="SSF52540">
    <property type="entry name" value="P-loop containing nucleoside triphosphate hydrolases"/>
    <property type="match status" value="1"/>
</dbReference>
<dbReference type="GO" id="GO:0003777">
    <property type="term" value="F:microtubule motor activity"/>
    <property type="evidence" value="ECO:0007669"/>
    <property type="project" value="InterPro"/>
</dbReference>
<dbReference type="InterPro" id="IPR001752">
    <property type="entry name" value="Kinesin_motor_dom"/>
</dbReference>
<dbReference type="GO" id="GO:0008017">
    <property type="term" value="F:microtubule binding"/>
    <property type="evidence" value="ECO:0007669"/>
    <property type="project" value="InterPro"/>
</dbReference>
<dbReference type="Proteomes" id="UP000472262">
    <property type="component" value="Unassembled WGS sequence"/>
</dbReference>
<keyword evidence="4 13" id="KW-0493">Microtubule</keyword>
<dbReference type="GO" id="GO:0048731">
    <property type="term" value="P:system development"/>
    <property type="evidence" value="ECO:0007669"/>
    <property type="project" value="UniProtKB-ARBA"/>
</dbReference>
<reference evidence="15" key="1">
    <citation type="submission" date="2025-08" db="UniProtKB">
        <authorList>
            <consortium name="Ensembl"/>
        </authorList>
    </citation>
    <scope>IDENTIFICATION</scope>
</reference>
<comment type="similarity">
    <text evidence="12 13">Belongs to the TRAFAC class myosin-kinesin ATPase superfamily. Kinesin family.</text>
</comment>
<keyword evidence="5 12" id="KW-0547">Nucleotide-binding</keyword>
<dbReference type="InterPro" id="IPR027417">
    <property type="entry name" value="P-loop_NTPase"/>
</dbReference>
<dbReference type="AlphaFoldDB" id="A0A672KMX5"/>
<keyword evidence="9 12" id="KW-0505">Motor protein</keyword>
<dbReference type="PANTHER" id="PTHR47971:SF8">
    <property type="entry name" value="KINESIN-LIKE PROTEIN"/>
    <property type="match status" value="1"/>
</dbReference>
<dbReference type="InterPro" id="IPR054473">
    <property type="entry name" value="KIF2A-like_N"/>
</dbReference>
<dbReference type="FunFam" id="3.40.850.10:FF:000006">
    <property type="entry name" value="Kinesin-like protein"/>
    <property type="match status" value="1"/>
</dbReference>
<evidence type="ECO:0000256" key="12">
    <source>
        <dbReference type="PROSITE-ProRule" id="PRU00283"/>
    </source>
</evidence>
<dbReference type="Pfam" id="PF00225">
    <property type="entry name" value="Kinesin"/>
    <property type="match status" value="1"/>
</dbReference>
<dbReference type="PANTHER" id="PTHR47971">
    <property type="entry name" value="KINESIN-RELATED PROTEIN 6"/>
    <property type="match status" value="1"/>
</dbReference>
<evidence type="ECO:0000256" key="7">
    <source>
        <dbReference type="ARBA" id="ARBA00022840"/>
    </source>
</evidence>
<dbReference type="InterPro" id="IPR027640">
    <property type="entry name" value="Kinesin-like_fam"/>
</dbReference>
<evidence type="ECO:0000259" key="14">
    <source>
        <dbReference type="PROSITE" id="PS50067"/>
    </source>
</evidence>
<evidence type="ECO:0000256" key="3">
    <source>
        <dbReference type="ARBA" id="ARBA00022618"/>
    </source>
</evidence>
<feature type="binding site" evidence="12">
    <location>
        <begin position="213"/>
        <end position="220"/>
    </location>
    <ligand>
        <name>ATP</name>
        <dbReference type="ChEBI" id="CHEBI:30616"/>
    </ligand>
</feature>
<keyword evidence="3" id="KW-0132">Cell division</keyword>
<dbReference type="CDD" id="cd01367">
    <property type="entry name" value="KISc_KIF2_like"/>
    <property type="match status" value="1"/>
</dbReference>
<dbReference type="SMART" id="SM00129">
    <property type="entry name" value="KISc"/>
    <property type="match status" value="1"/>
</dbReference>
<keyword evidence="10" id="KW-0206">Cytoskeleton</keyword>
<dbReference type="PRINTS" id="PR00380">
    <property type="entry name" value="KINESINHEAVY"/>
</dbReference>
<evidence type="ECO:0000256" key="8">
    <source>
        <dbReference type="ARBA" id="ARBA00023054"/>
    </source>
</evidence>
<evidence type="ECO:0000256" key="2">
    <source>
        <dbReference type="ARBA" id="ARBA00022490"/>
    </source>
</evidence>
<accession>A0A672KMX5</accession>
<dbReference type="InterPro" id="IPR019821">
    <property type="entry name" value="Kinesin_motor_CS"/>
</dbReference>
<dbReference type="GO" id="GO:0007019">
    <property type="term" value="P:microtubule depolymerization"/>
    <property type="evidence" value="ECO:0007669"/>
    <property type="project" value="TreeGrafter"/>
</dbReference>
<feature type="domain" description="Kinesin motor" evidence="14">
    <location>
        <begin position="123"/>
        <end position="453"/>
    </location>
</feature>
<name>A0A672KMX5_SINGR</name>
<comment type="subcellular location">
    <subcellularLocation>
        <location evidence="1">Cytoplasm</location>
        <location evidence="1">Cytoskeleton</location>
    </subcellularLocation>
</comment>
<evidence type="ECO:0000256" key="10">
    <source>
        <dbReference type="ARBA" id="ARBA00023212"/>
    </source>
</evidence>
<organism evidence="15 16">
    <name type="scientific">Sinocyclocheilus grahami</name>
    <name type="common">Dianchi golden-line fish</name>
    <name type="synonym">Barbus grahami</name>
    <dbReference type="NCBI Taxonomy" id="75366"/>
    <lineage>
        <taxon>Eukaryota</taxon>
        <taxon>Metazoa</taxon>
        <taxon>Chordata</taxon>
        <taxon>Craniata</taxon>
        <taxon>Vertebrata</taxon>
        <taxon>Euteleostomi</taxon>
        <taxon>Actinopterygii</taxon>
        <taxon>Neopterygii</taxon>
        <taxon>Teleostei</taxon>
        <taxon>Ostariophysi</taxon>
        <taxon>Cypriniformes</taxon>
        <taxon>Cyprinidae</taxon>
        <taxon>Cyprininae</taxon>
        <taxon>Sinocyclocheilus</taxon>
    </lineage>
</organism>
<keyword evidence="7 12" id="KW-0067">ATP-binding</keyword>
<keyword evidence="11" id="KW-0131">Cell cycle</keyword>
<keyword evidence="16" id="KW-1185">Reference proteome</keyword>
<dbReference type="GO" id="GO:0051301">
    <property type="term" value="P:cell division"/>
    <property type="evidence" value="ECO:0007669"/>
    <property type="project" value="UniProtKB-KW"/>
</dbReference>
<dbReference type="Gene3D" id="3.40.850.10">
    <property type="entry name" value="Kinesin motor domain"/>
    <property type="match status" value="1"/>
</dbReference>
<keyword evidence="6" id="KW-0498">Mitosis</keyword>
<dbReference type="Ensembl" id="ENSSGRT00000014100.1">
    <property type="protein sequence ID" value="ENSSGRP00000013029.1"/>
    <property type="gene ID" value="ENSSGRG00000005577.1"/>
</dbReference>
<proteinExistence type="inferred from homology"/>
<evidence type="ECO:0000256" key="1">
    <source>
        <dbReference type="ARBA" id="ARBA00004245"/>
    </source>
</evidence>
<evidence type="ECO:0000313" key="16">
    <source>
        <dbReference type="Proteomes" id="UP000472262"/>
    </source>
</evidence>
<reference evidence="15" key="2">
    <citation type="submission" date="2025-09" db="UniProtKB">
        <authorList>
            <consortium name="Ensembl"/>
        </authorList>
    </citation>
    <scope>IDENTIFICATION</scope>
</reference>
<sequence>MVTSLNEDNECVTVEWIENGDTKGKEVNTKACMFHSWIFVFVVCQSFLCVSAARRKSNCVKEVEKLQEKREKRRLQQQELREKRAQELDATTPNYEIMCMIRDFRASLDYRPLTTADLIEDHRICVCVRTRPLNKKELTMKDLDVITIPSKDVVMVHEPKQKVDLTRYLENQTFRFDYAFDDTSTNEMVYRFTARPLVETIFERGMATCFAYGQTGSGKTHTMGGDFSGKNQDCSKGIYALAARDVFLMLKKPNYKKLDLQVYATFFEIYSGKVFDLLNRKAKLRVLEDGKQQVQVVGLQERDVKCTEDVLKLIEMGNSCRTSGQTSANAHSSRSHAVFQIILRRRGKMHGKFSLIDLAGNERGADTSSADRQTRLEGAEINKSLLALKECIRALGRNKPHTPFRASKLTQVLRDSFIGENSRTCMIATISPGMASCENTLNTLRYANRYGCEPSTLQLRLQKDMLNVVWSITVSRYELCSPSCQIKYKVKSFRSALQEEEQASKQINPKRPRAL</sequence>
<protein>
    <recommendedName>
        <fullName evidence="13">Kinesin-like protein</fullName>
    </recommendedName>
</protein>
<evidence type="ECO:0000256" key="4">
    <source>
        <dbReference type="ARBA" id="ARBA00022701"/>
    </source>
</evidence>
<dbReference type="InterPro" id="IPR036961">
    <property type="entry name" value="Kinesin_motor_dom_sf"/>
</dbReference>
<dbReference type="Pfam" id="PF22923">
    <property type="entry name" value="KIF2A-like_1st"/>
    <property type="match status" value="1"/>
</dbReference>